<accession>A0AAN1KMF3</accession>
<dbReference type="AlphaFoldDB" id="A0AAN1KMF3"/>
<name>A0AAN1KMF3_9VIBR</name>
<evidence type="ECO:0000313" key="2">
    <source>
        <dbReference type="Proteomes" id="UP000197092"/>
    </source>
</evidence>
<dbReference type="KEGG" id="vsh:BSZ05_05350"/>
<dbReference type="RefSeq" id="WP_088876388.1">
    <property type="nucleotide sequence ID" value="NZ_CP018308.1"/>
</dbReference>
<dbReference type="EMBL" id="CP018308">
    <property type="protein sequence ID" value="ASI89277.1"/>
    <property type="molecule type" value="Genomic_DNA"/>
</dbReference>
<evidence type="ECO:0000313" key="1">
    <source>
        <dbReference type="EMBL" id="ASI89277.1"/>
    </source>
</evidence>
<protein>
    <submittedName>
        <fullName evidence="1">Uncharacterized protein</fullName>
    </submittedName>
</protein>
<gene>
    <name evidence="1" type="ORF">BSZ05_05350</name>
</gene>
<dbReference type="Proteomes" id="UP000197092">
    <property type="component" value="Chromosome 1"/>
</dbReference>
<sequence length="326" mass="38056">MKLLFICPDWADLATPIVEELRRQGHEVTHLDTSDLADFHYYSKPHRVMSKMLDLVSKEKYKHQRTEEQIYWSLKGVFKGSGKYDAIICTEPNIFNQQHFTLMKQHSGKLVLSLWDSLNRMPQNGTDLDQFDVIFSFEPEDCQRHGFIQTYNYIPPIGTCSPIEEAKHDLFSVMSFTKKRYEELCCFLDANPTIDADVYLYIDHPRKRKFITHERIKVTEHLMLKDELAALIQSSRAVLDLGQGKQNGLSFRVYESLAYNRKLVTTSQDIAQYEFYDQSNIAIIKPDNVKLPDGFFELNYKKPAPKTTSKYTLESWVENLTEHIGY</sequence>
<proteinExistence type="predicted"/>
<organism evidence="1 2">
    <name type="scientific">Vibrio mediterranei</name>
    <dbReference type="NCBI Taxonomy" id="689"/>
    <lineage>
        <taxon>Bacteria</taxon>
        <taxon>Pseudomonadati</taxon>
        <taxon>Pseudomonadota</taxon>
        <taxon>Gammaproteobacteria</taxon>
        <taxon>Vibrionales</taxon>
        <taxon>Vibrionaceae</taxon>
        <taxon>Vibrio</taxon>
    </lineage>
</organism>
<reference evidence="2" key="1">
    <citation type="submission" date="2016-12" db="EMBL/GenBank/DDBJ databases">
        <title>Comparative genomic analysis reveals the diversity, evolution, and environmental adaptation strategies of the genus Vibrio.</title>
        <authorList>
            <person name="Lin H."/>
            <person name="Wang X."/>
            <person name="Zhang X.-H."/>
        </authorList>
    </citation>
    <scope>NUCLEOTIDE SEQUENCE [LARGE SCALE GENOMIC DNA]</scope>
    <source>
        <strain evidence="2">QT6D1</strain>
    </source>
</reference>